<dbReference type="Proteomes" id="UP000192521">
    <property type="component" value="Unassembled WGS sequence"/>
</dbReference>
<accession>A0ABX3UD27</accession>
<evidence type="ECO:0000256" key="1">
    <source>
        <dbReference type="SAM" id="MobiDB-lite"/>
    </source>
</evidence>
<dbReference type="EMBL" id="MWPR01000023">
    <property type="protein sequence ID" value="ORJ49422.1"/>
    <property type="molecule type" value="Genomic_DNA"/>
</dbReference>
<comment type="caution">
    <text evidence="2">The sequence shown here is derived from an EMBL/GenBank/DDBJ whole genome shotgun (WGS) entry which is preliminary data.</text>
</comment>
<organism evidence="2 3">
    <name type="scientific">Kluyvera intermedia</name>
    <name type="common">Enterobacter intermedius</name>
    <dbReference type="NCBI Taxonomy" id="61648"/>
    <lineage>
        <taxon>Bacteria</taxon>
        <taxon>Pseudomonadati</taxon>
        <taxon>Pseudomonadota</taxon>
        <taxon>Gammaproteobacteria</taxon>
        <taxon>Enterobacterales</taxon>
        <taxon>Enterobacteriaceae</taxon>
        <taxon>Kluyvera</taxon>
    </lineage>
</organism>
<feature type="region of interest" description="Disordered" evidence="1">
    <location>
        <begin position="1"/>
        <end position="28"/>
    </location>
</feature>
<protein>
    <submittedName>
        <fullName evidence="2">Uncharacterized protein</fullName>
    </submittedName>
</protein>
<keyword evidence="3" id="KW-1185">Reference proteome</keyword>
<evidence type="ECO:0000313" key="3">
    <source>
        <dbReference type="Proteomes" id="UP000192521"/>
    </source>
</evidence>
<reference evidence="2 3" key="1">
    <citation type="submission" date="2017-02" db="EMBL/GenBank/DDBJ databases">
        <title>Draft genome sequence of a Kluyvera intermedia isolate from a patient with a pancreatic abscess.</title>
        <authorList>
            <person name="Thele R."/>
        </authorList>
    </citation>
    <scope>NUCLEOTIDE SEQUENCE [LARGE SCALE GENOMIC DNA]</scope>
    <source>
        <strain evidence="2 3">FOSA7093</strain>
        <plasmid evidence="2">unnamed2</plasmid>
    </source>
</reference>
<gene>
    <name evidence="2" type="ORF">B2M27_15555</name>
</gene>
<sequence length="64" mass="7145">MRREQRGTGEDGERQRPLQAPQPGYSEGTALAVTARRSALSVVRSKPAGIRPDIREEQRDVLFP</sequence>
<feature type="compositionally biased region" description="Basic and acidic residues" evidence="1">
    <location>
        <begin position="1"/>
        <end position="16"/>
    </location>
</feature>
<keyword evidence="2" id="KW-0614">Plasmid</keyword>
<geneLocation type="plasmid" evidence="2">
    <name>unnamed2</name>
</geneLocation>
<proteinExistence type="predicted"/>
<name>A0ABX3UD27_KLUIN</name>
<evidence type="ECO:0000313" key="2">
    <source>
        <dbReference type="EMBL" id="ORJ49422.1"/>
    </source>
</evidence>